<evidence type="ECO:0000259" key="3">
    <source>
        <dbReference type="PROSITE" id="PS50887"/>
    </source>
</evidence>
<dbReference type="NCBIfam" id="TIGR00254">
    <property type="entry name" value="GGDEF"/>
    <property type="match status" value="1"/>
</dbReference>
<dbReference type="InterPro" id="IPR050469">
    <property type="entry name" value="Diguanylate_Cyclase"/>
</dbReference>
<dbReference type="InterPro" id="IPR029787">
    <property type="entry name" value="Nucleotide_cyclase"/>
</dbReference>
<dbReference type="EC" id="2.7.7.65" evidence="1"/>
<gene>
    <name evidence="4" type="ORF">GTP41_04875</name>
</gene>
<evidence type="ECO:0000256" key="2">
    <source>
        <dbReference type="ARBA" id="ARBA00034247"/>
    </source>
</evidence>
<dbReference type="InterPro" id="IPR043128">
    <property type="entry name" value="Rev_trsase/Diguanyl_cyclase"/>
</dbReference>
<protein>
    <recommendedName>
        <fullName evidence="1">diguanylate cyclase</fullName>
        <ecNumber evidence="1">2.7.7.65</ecNumber>
    </recommendedName>
</protein>
<sequence>MGANDIESILRTVGKNLSELGPDAILIVVSGDSGDSCYCLDLVRQDVHLELNHGICQRVRQAAAASAHEGSGAAMTLDDGREIAAPFTDGVSGGHIALRWKAPPARAVLRNARQLLPCLAELAGARLASLLAQMHRDDEQFKIRAVTESRHVEELRASEHEMLEVREQAALDELTSLQNRRGFLAKSEQCLLIARRQGLACAVIFADVNGLKLVNDKFGHAAGDVLIRDAATIFSSAFRHADVVGRVGGDEFAAFTFDNATPRAIIERIDAKIAQFNACRDDRHLMSLSIGVINCDIASQEPLSGYLARADAEMYRQKRGLTDQVMQPAAQASPAR</sequence>
<comment type="catalytic activity">
    <reaction evidence="2">
        <text>2 GTP = 3',3'-c-di-GMP + 2 diphosphate</text>
        <dbReference type="Rhea" id="RHEA:24898"/>
        <dbReference type="ChEBI" id="CHEBI:33019"/>
        <dbReference type="ChEBI" id="CHEBI:37565"/>
        <dbReference type="ChEBI" id="CHEBI:58805"/>
        <dbReference type="EC" id="2.7.7.65"/>
    </reaction>
</comment>
<dbReference type="CDD" id="cd01949">
    <property type="entry name" value="GGDEF"/>
    <property type="match status" value="1"/>
</dbReference>
<dbReference type="SUPFAM" id="SSF55073">
    <property type="entry name" value="Nucleotide cyclase"/>
    <property type="match status" value="1"/>
</dbReference>
<dbReference type="Proteomes" id="UP000448575">
    <property type="component" value="Unassembled WGS sequence"/>
</dbReference>
<name>A0A6N9HDB7_9BURK</name>
<dbReference type="PANTHER" id="PTHR45138">
    <property type="entry name" value="REGULATORY COMPONENTS OF SENSORY TRANSDUCTION SYSTEM"/>
    <property type="match status" value="1"/>
</dbReference>
<dbReference type="Gene3D" id="3.30.70.270">
    <property type="match status" value="1"/>
</dbReference>
<dbReference type="SMART" id="SM00267">
    <property type="entry name" value="GGDEF"/>
    <property type="match status" value="1"/>
</dbReference>
<dbReference type="RefSeq" id="WP_161024451.1">
    <property type="nucleotide sequence ID" value="NZ_WWCJ01000003.1"/>
</dbReference>
<evidence type="ECO:0000256" key="1">
    <source>
        <dbReference type="ARBA" id="ARBA00012528"/>
    </source>
</evidence>
<organism evidence="4 5">
    <name type="scientific">Pseudoduganella guangdongensis</name>
    <dbReference type="NCBI Taxonomy" id="2692179"/>
    <lineage>
        <taxon>Bacteria</taxon>
        <taxon>Pseudomonadati</taxon>
        <taxon>Pseudomonadota</taxon>
        <taxon>Betaproteobacteria</taxon>
        <taxon>Burkholderiales</taxon>
        <taxon>Oxalobacteraceae</taxon>
        <taxon>Telluria group</taxon>
        <taxon>Pseudoduganella</taxon>
    </lineage>
</organism>
<dbReference type="PANTHER" id="PTHR45138:SF9">
    <property type="entry name" value="DIGUANYLATE CYCLASE DGCM-RELATED"/>
    <property type="match status" value="1"/>
</dbReference>
<evidence type="ECO:0000313" key="4">
    <source>
        <dbReference type="EMBL" id="MYN01430.1"/>
    </source>
</evidence>
<dbReference type="Pfam" id="PF00990">
    <property type="entry name" value="GGDEF"/>
    <property type="match status" value="1"/>
</dbReference>
<keyword evidence="5" id="KW-1185">Reference proteome</keyword>
<dbReference type="AlphaFoldDB" id="A0A6N9HDB7"/>
<comment type="caution">
    <text evidence="4">The sequence shown here is derived from an EMBL/GenBank/DDBJ whole genome shotgun (WGS) entry which is preliminary data.</text>
</comment>
<dbReference type="PROSITE" id="PS50887">
    <property type="entry name" value="GGDEF"/>
    <property type="match status" value="1"/>
</dbReference>
<dbReference type="GO" id="GO:0052621">
    <property type="term" value="F:diguanylate cyclase activity"/>
    <property type="evidence" value="ECO:0007669"/>
    <property type="project" value="UniProtKB-EC"/>
</dbReference>
<feature type="domain" description="GGDEF" evidence="3">
    <location>
        <begin position="199"/>
        <end position="330"/>
    </location>
</feature>
<proteinExistence type="predicted"/>
<dbReference type="InterPro" id="IPR000160">
    <property type="entry name" value="GGDEF_dom"/>
</dbReference>
<reference evidence="4 5" key="1">
    <citation type="submission" date="2019-12" db="EMBL/GenBank/DDBJ databases">
        <title>Novel species isolated from a subtropical stream in China.</title>
        <authorList>
            <person name="Lu H."/>
        </authorList>
    </citation>
    <scope>NUCLEOTIDE SEQUENCE [LARGE SCALE GENOMIC DNA]</scope>
    <source>
        <strain evidence="4 5">DS3</strain>
    </source>
</reference>
<dbReference type="EMBL" id="WWCJ01000003">
    <property type="protein sequence ID" value="MYN01430.1"/>
    <property type="molecule type" value="Genomic_DNA"/>
</dbReference>
<accession>A0A6N9HDB7</accession>
<evidence type="ECO:0000313" key="5">
    <source>
        <dbReference type="Proteomes" id="UP000448575"/>
    </source>
</evidence>